<proteinExistence type="predicted"/>
<protein>
    <submittedName>
        <fullName evidence="2">Uncharacterized protein</fullName>
    </submittedName>
</protein>
<organism evidence="2 3">
    <name type="scientific">Dendrobium catenatum</name>
    <dbReference type="NCBI Taxonomy" id="906689"/>
    <lineage>
        <taxon>Eukaryota</taxon>
        <taxon>Viridiplantae</taxon>
        <taxon>Streptophyta</taxon>
        <taxon>Embryophyta</taxon>
        <taxon>Tracheophyta</taxon>
        <taxon>Spermatophyta</taxon>
        <taxon>Magnoliopsida</taxon>
        <taxon>Liliopsida</taxon>
        <taxon>Asparagales</taxon>
        <taxon>Orchidaceae</taxon>
        <taxon>Epidendroideae</taxon>
        <taxon>Malaxideae</taxon>
        <taxon>Dendrobiinae</taxon>
        <taxon>Dendrobium</taxon>
    </lineage>
</organism>
<name>A0A2I0VEP8_9ASPA</name>
<evidence type="ECO:0000256" key="1">
    <source>
        <dbReference type="SAM" id="MobiDB-lite"/>
    </source>
</evidence>
<keyword evidence="3" id="KW-1185">Reference proteome</keyword>
<accession>A0A2I0VEP8</accession>
<evidence type="ECO:0000313" key="3">
    <source>
        <dbReference type="Proteomes" id="UP000233837"/>
    </source>
</evidence>
<dbReference type="EMBL" id="KZ503723">
    <property type="protein sequence ID" value="PKU61880.1"/>
    <property type="molecule type" value="Genomic_DNA"/>
</dbReference>
<dbReference type="Proteomes" id="UP000233837">
    <property type="component" value="Unassembled WGS sequence"/>
</dbReference>
<reference evidence="2 3" key="2">
    <citation type="journal article" date="2017" name="Nature">
        <title>The Apostasia genome and the evolution of orchids.</title>
        <authorList>
            <person name="Zhang G.Q."/>
            <person name="Liu K.W."/>
            <person name="Li Z."/>
            <person name="Lohaus R."/>
            <person name="Hsiao Y.Y."/>
            <person name="Niu S.C."/>
            <person name="Wang J.Y."/>
            <person name="Lin Y.C."/>
            <person name="Xu Q."/>
            <person name="Chen L.J."/>
            <person name="Yoshida K."/>
            <person name="Fujiwara S."/>
            <person name="Wang Z.W."/>
            <person name="Zhang Y.Q."/>
            <person name="Mitsuda N."/>
            <person name="Wang M."/>
            <person name="Liu G.H."/>
            <person name="Pecoraro L."/>
            <person name="Huang H.X."/>
            <person name="Xiao X.J."/>
            <person name="Lin M."/>
            <person name="Wu X.Y."/>
            <person name="Wu W.L."/>
            <person name="Chen Y.Y."/>
            <person name="Chang S.B."/>
            <person name="Sakamoto S."/>
            <person name="Ohme-Takagi M."/>
            <person name="Yagi M."/>
            <person name="Zeng S.J."/>
            <person name="Shen C.Y."/>
            <person name="Yeh C.M."/>
            <person name="Luo Y.B."/>
            <person name="Tsai W.C."/>
            <person name="Van de Peer Y."/>
            <person name="Liu Z.J."/>
        </authorList>
    </citation>
    <scope>NUCLEOTIDE SEQUENCE [LARGE SCALE GENOMIC DNA]</scope>
    <source>
        <tissue evidence="2">The whole plant</tissue>
    </source>
</reference>
<gene>
    <name evidence="2" type="ORF">MA16_Dca016076</name>
</gene>
<evidence type="ECO:0000313" key="2">
    <source>
        <dbReference type="EMBL" id="PKU61880.1"/>
    </source>
</evidence>
<feature type="region of interest" description="Disordered" evidence="1">
    <location>
        <begin position="174"/>
        <end position="194"/>
    </location>
</feature>
<dbReference type="AlphaFoldDB" id="A0A2I0VEP8"/>
<reference evidence="2 3" key="1">
    <citation type="journal article" date="2016" name="Sci. Rep.">
        <title>The Dendrobium catenatum Lindl. genome sequence provides insights into polysaccharide synthase, floral development and adaptive evolution.</title>
        <authorList>
            <person name="Zhang G.Q."/>
            <person name="Xu Q."/>
            <person name="Bian C."/>
            <person name="Tsai W.C."/>
            <person name="Yeh C.M."/>
            <person name="Liu K.W."/>
            <person name="Yoshida K."/>
            <person name="Zhang L.S."/>
            <person name="Chang S.B."/>
            <person name="Chen F."/>
            <person name="Shi Y."/>
            <person name="Su Y.Y."/>
            <person name="Zhang Y.Q."/>
            <person name="Chen L.J."/>
            <person name="Yin Y."/>
            <person name="Lin M."/>
            <person name="Huang H."/>
            <person name="Deng H."/>
            <person name="Wang Z.W."/>
            <person name="Zhu S.L."/>
            <person name="Zhao X."/>
            <person name="Deng C."/>
            <person name="Niu S.C."/>
            <person name="Huang J."/>
            <person name="Wang M."/>
            <person name="Liu G.H."/>
            <person name="Yang H.J."/>
            <person name="Xiao X.J."/>
            <person name="Hsiao Y.Y."/>
            <person name="Wu W.L."/>
            <person name="Chen Y.Y."/>
            <person name="Mitsuda N."/>
            <person name="Ohme-Takagi M."/>
            <person name="Luo Y.B."/>
            <person name="Van de Peer Y."/>
            <person name="Liu Z.J."/>
        </authorList>
    </citation>
    <scope>NUCLEOTIDE SEQUENCE [LARGE SCALE GENOMIC DNA]</scope>
    <source>
        <tissue evidence="2">The whole plant</tissue>
    </source>
</reference>
<sequence>MRRNKPTSNYFRRTLQRKITDAITGVDCAGLFKLNETKPANVAPETSQESYPPAKALFSKIEPLWHVTSFLPFSHLACRSPSPSIRSPVDRRRSPVDAVADDQRSLPTRFVAFVVASTPMIIKTEGVQTSRVELEPGGVRVELDCQILSSISSSSSTRLRKRVESLVERISYANPASVPPAPAPGLGSTRSRSRARPRFCLIPLPPSRGQPRFRARSRPLLQTRRNTLDPSQRADQPSVRARARLAFEEIHELPAVTTGCSVTASNHDNLTRGLAAVALSLQPSRAIETLLRPPTSPLRSKISTLLRHQSKVEDLANSFVNPSSSA</sequence>